<name>A0A5Q5ACW1_9BACT</name>
<sequence>CQNERFGKSMVIKPIPEFLLVKLKNLISNLRKLPSLNHPKALCQLPNDGSLRRRRRTGKIAWSNFLRRIVK</sequence>
<reference evidence="1" key="1">
    <citation type="submission" date="2019-10" db="EMBL/GenBank/DDBJ databases">
        <authorList>
            <person name="Dow E L."/>
        </authorList>
    </citation>
    <scope>NUCLEOTIDE SEQUENCE</scope>
    <source>
        <strain evidence="1">32</strain>
        <strain evidence="2">Dyadobacter sp. 32 sample 2</strain>
    </source>
</reference>
<dbReference type="EMBL" id="LR732074">
    <property type="protein sequence ID" value="VWV55970.1"/>
    <property type="molecule type" value="Genomic_DNA"/>
</dbReference>
<evidence type="ECO:0000313" key="1">
    <source>
        <dbReference type="EMBL" id="VWV55970.1"/>
    </source>
</evidence>
<evidence type="ECO:0000313" key="2">
    <source>
        <dbReference type="EMBL" id="VXD43519.1"/>
    </source>
</evidence>
<dbReference type="AlphaFoldDB" id="A0A5Q5ACW1"/>
<proteinExistence type="predicted"/>
<feature type="non-terminal residue" evidence="1">
    <location>
        <position position="1"/>
    </location>
</feature>
<accession>A0A5Q5ACW1</accession>
<gene>
    <name evidence="1" type="ORF">DYADSP32_1200</name>
</gene>
<feature type="non-terminal residue" evidence="1">
    <location>
        <position position="71"/>
    </location>
</feature>
<dbReference type="EMBL" id="LR735258">
    <property type="protein sequence ID" value="VXD43519.1"/>
    <property type="molecule type" value="Genomic_DNA"/>
</dbReference>
<organism evidence="1">
    <name type="scientific">Dyadobacter sp. 32</name>
    <dbReference type="NCBI Taxonomy" id="538966"/>
    <lineage>
        <taxon>Bacteria</taxon>
        <taxon>Pseudomonadati</taxon>
        <taxon>Bacteroidota</taxon>
        <taxon>Cytophagia</taxon>
        <taxon>Cytophagales</taxon>
        <taxon>Spirosomataceae</taxon>
        <taxon>Dyadobacter</taxon>
    </lineage>
</organism>
<protein>
    <submittedName>
        <fullName evidence="1">Uncharacterized protein</fullName>
    </submittedName>
</protein>